<gene>
    <name evidence="3" type="ORF">DXV75_15975</name>
</gene>
<evidence type="ECO:0000256" key="2">
    <source>
        <dbReference type="SAM" id="Phobius"/>
    </source>
</evidence>
<reference evidence="4" key="1">
    <citation type="submission" date="2018-08" db="EMBL/GenBank/DDBJ databases">
        <authorList>
            <person name="Zhang J."/>
            <person name="Du Z.-J."/>
        </authorList>
    </citation>
    <scope>NUCLEOTIDE SEQUENCE [LARGE SCALE GENOMIC DNA]</scope>
    <source>
        <strain evidence="4">KCTC 52655</strain>
    </source>
</reference>
<name>A0A3D8M340_9ALTE</name>
<feature type="transmembrane region" description="Helical" evidence="2">
    <location>
        <begin position="139"/>
        <end position="164"/>
    </location>
</feature>
<dbReference type="PROSITE" id="PS51257">
    <property type="entry name" value="PROKAR_LIPOPROTEIN"/>
    <property type="match status" value="1"/>
</dbReference>
<keyword evidence="2" id="KW-0812">Transmembrane</keyword>
<dbReference type="EMBL" id="QRHA01000015">
    <property type="protein sequence ID" value="RDV24061.1"/>
    <property type="molecule type" value="Genomic_DNA"/>
</dbReference>
<keyword evidence="2" id="KW-1133">Transmembrane helix</keyword>
<accession>A0A3D8M340</accession>
<keyword evidence="2" id="KW-0472">Membrane</keyword>
<dbReference type="Proteomes" id="UP000256561">
    <property type="component" value="Unassembled WGS sequence"/>
</dbReference>
<comment type="caution">
    <text evidence="3">The sequence shown here is derived from an EMBL/GenBank/DDBJ whole genome shotgun (WGS) entry which is preliminary data.</text>
</comment>
<dbReference type="OrthoDB" id="5701613at2"/>
<feature type="region of interest" description="Disordered" evidence="1">
    <location>
        <begin position="288"/>
        <end position="309"/>
    </location>
</feature>
<evidence type="ECO:0000313" key="3">
    <source>
        <dbReference type="EMBL" id="RDV24061.1"/>
    </source>
</evidence>
<dbReference type="AlphaFoldDB" id="A0A3D8M340"/>
<protein>
    <submittedName>
        <fullName evidence="3">Uncharacterized protein</fullName>
    </submittedName>
</protein>
<organism evidence="3 4">
    <name type="scientific">Alteromonas aestuariivivens</name>
    <dbReference type="NCBI Taxonomy" id="1938339"/>
    <lineage>
        <taxon>Bacteria</taxon>
        <taxon>Pseudomonadati</taxon>
        <taxon>Pseudomonadota</taxon>
        <taxon>Gammaproteobacteria</taxon>
        <taxon>Alteromonadales</taxon>
        <taxon>Alteromonadaceae</taxon>
        <taxon>Alteromonas/Salinimonas group</taxon>
        <taxon>Alteromonas</taxon>
    </lineage>
</organism>
<evidence type="ECO:0000256" key="1">
    <source>
        <dbReference type="SAM" id="MobiDB-lite"/>
    </source>
</evidence>
<proteinExistence type="predicted"/>
<keyword evidence="4" id="KW-1185">Reference proteome</keyword>
<sequence length="323" mass="36156">MISRYLHTLKTDVRFILGWTLGLFAACQFAVSLGQACGHWLSVHEASHFLDKRVSLDLHTLDVGDQTLNTPVNSASIQRYLERMNTELETRFYPIRMTALENVEAIDADVIPQTFSLQSSSEFNASGQSLSANYALLPVWTAVHLSPLALLMAVVVAPLAAGWYRQTQQTAPKANETRLPITPRLVINLHEKTLGNGIDGREITLQNKPFCFYVGLLNYCINKPDAILSHHQEVPAEMLAHANKVFARLIDLGHTKRKRPDFSANLDKTLSEIRSVLDDVFASHPAEKERYYPPRAQGEGSRSKQHSYALNGLKPEDVEIFGH</sequence>
<evidence type="ECO:0000313" key="4">
    <source>
        <dbReference type="Proteomes" id="UP000256561"/>
    </source>
</evidence>